<dbReference type="InterPro" id="IPR042569">
    <property type="entry name" value="RAC_head_sf"/>
</dbReference>
<dbReference type="Pfam" id="PF21884">
    <property type="entry name" value="ZUO1-like_ZHD"/>
    <property type="match status" value="1"/>
</dbReference>
<reference evidence="6 7" key="1">
    <citation type="journal article" date="2018" name="Mol. Biol. Evol.">
        <title>Broad Genomic Sampling Reveals a Smut Pathogenic Ancestry of the Fungal Clade Ustilaginomycotina.</title>
        <authorList>
            <person name="Kijpornyongpan T."/>
            <person name="Mondo S.J."/>
            <person name="Barry K."/>
            <person name="Sandor L."/>
            <person name="Lee J."/>
            <person name="Lipzen A."/>
            <person name="Pangilinan J."/>
            <person name="LaButti K."/>
            <person name="Hainaut M."/>
            <person name="Henrissat B."/>
            <person name="Grigoriev I.V."/>
            <person name="Spatafora J.W."/>
            <person name="Aime M.C."/>
        </authorList>
    </citation>
    <scope>NUCLEOTIDE SEQUENCE [LARGE SCALE GENOMIC DNA]</scope>
    <source>
        <strain evidence="6 7">MCA 5214</strain>
    </source>
</reference>
<dbReference type="OrthoDB" id="1690618at2759"/>
<dbReference type="EMBL" id="KZ819662">
    <property type="protein sequence ID" value="PWN30256.1"/>
    <property type="molecule type" value="Genomic_DNA"/>
</dbReference>
<evidence type="ECO:0000259" key="5">
    <source>
        <dbReference type="PROSITE" id="PS50076"/>
    </source>
</evidence>
<dbReference type="AlphaFoldDB" id="A0A316UY69"/>
<sequence>MAAVVDLPFELPAAPSSFKPSAPASISKLGQETILPAGPSYVAHTRRQLRQLDFAADDAQEQARLDELNKLNGADDELDNDIGDEPESADLLNRDPKQWKGQDHYAVLGLSGLRYKATPNQIKIAHRKKVLKHHPDKKAGASGLTNDDSFFKCVAKAHDVLSNPEKRRQFDSVDEGVDDDDVPTGKEKPEQFFKLWGPVFERESRFSVTEKNGPTPALGDLDSSRSHVDEFYDFWYNFDSWRSFEYLDKEVNEGSDDRADKRYQEKKNRNERAARKKEDNARLRNLVDKALSLDPRIKKFKQEDKAAREAKKNKGRPGAPAAGKTPQQLAQEKAAKEAEEKKAAEEAKKKEEADKAGRQDAKKAREAAKKALKKEKKKLADAITSNNYFQPAGSAPSAQVIEKALNSLDALVAKLGEEDPTLVVKLREDVEKAGDKKAVLNKAAEEKGVGAAAFD</sequence>
<dbReference type="SUPFAM" id="SSF46565">
    <property type="entry name" value="Chaperone J-domain"/>
    <property type="match status" value="1"/>
</dbReference>
<dbReference type="Pfam" id="PF16717">
    <property type="entry name" value="RAC_head"/>
    <property type="match status" value="1"/>
</dbReference>
<feature type="region of interest" description="Disordered" evidence="4">
    <location>
        <begin position="71"/>
        <end position="95"/>
    </location>
</feature>
<keyword evidence="2" id="KW-0963">Cytoplasm</keyword>
<comment type="subcellular location">
    <subcellularLocation>
        <location evidence="1">Cytoplasm</location>
    </subcellularLocation>
</comment>
<dbReference type="InterPro" id="IPR058871">
    <property type="entry name" value="Zuotin_N"/>
</dbReference>
<dbReference type="Pfam" id="PF26185">
    <property type="entry name" value="Zuotin_N"/>
    <property type="match status" value="1"/>
</dbReference>
<keyword evidence="7" id="KW-1185">Reference proteome</keyword>
<dbReference type="GO" id="GO:0005829">
    <property type="term" value="C:cytosol"/>
    <property type="evidence" value="ECO:0007669"/>
    <property type="project" value="TreeGrafter"/>
</dbReference>
<dbReference type="GO" id="GO:0006450">
    <property type="term" value="P:regulation of translational fidelity"/>
    <property type="evidence" value="ECO:0007669"/>
    <property type="project" value="InterPro"/>
</dbReference>
<evidence type="ECO:0000313" key="6">
    <source>
        <dbReference type="EMBL" id="PWN30256.1"/>
    </source>
</evidence>
<dbReference type="GeneID" id="37029432"/>
<proteinExistence type="predicted"/>
<dbReference type="Proteomes" id="UP000245884">
    <property type="component" value="Unassembled WGS sequence"/>
</dbReference>
<dbReference type="PROSITE" id="PS50076">
    <property type="entry name" value="DNAJ_2"/>
    <property type="match status" value="1"/>
</dbReference>
<dbReference type="CDD" id="cd06257">
    <property type="entry name" value="DnaJ"/>
    <property type="match status" value="1"/>
</dbReference>
<dbReference type="InterPro" id="IPR001623">
    <property type="entry name" value="DnaJ_domain"/>
</dbReference>
<dbReference type="GO" id="GO:0043022">
    <property type="term" value="F:ribosome binding"/>
    <property type="evidence" value="ECO:0007669"/>
    <property type="project" value="InterPro"/>
</dbReference>
<dbReference type="InterPro" id="IPR036869">
    <property type="entry name" value="J_dom_sf"/>
</dbReference>
<feature type="region of interest" description="Disordered" evidence="4">
    <location>
        <begin position="165"/>
        <end position="188"/>
    </location>
</feature>
<organism evidence="6 7">
    <name type="scientific">Jaminaea rosea</name>
    <dbReference type="NCBI Taxonomy" id="1569628"/>
    <lineage>
        <taxon>Eukaryota</taxon>
        <taxon>Fungi</taxon>
        <taxon>Dikarya</taxon>
        <taxon>Basidiomycota</taxon>
        <taxon>Ustilaginomycotina</taxon>
        <taxon>Exobasidiomycetes</taxon>
        <taxon>Microstromatales</taxon>
        <taxon>Microstromatales incertae sedis</taxon>
        <taxon>Jaminaea</taxon>
    </lineage>
</organism>
<evidence type="ECO:0000256" key="3">
    <source>
        <dbReference type="ARBA" id="ARBA00023186"/>
    </source>
</evidence>
<dbReference type="GO" id="GO:0030544">
    <property type="term" value="F:Hsp70 protein binding"/>
    <property type="evidence" value="ECO:0007669"/>
    <property type="project" value="InterPro"/>
</dbReference>
<dbReference type="InterPro" id="IPR054076">
    <property type="entry name" value="ZUO1-like_ZHD"/>
</dbReference>
<protein>
    <submittedName>
        <fullName evidence="6">DnaJ-domain-containing protein</fullName>
    </submittedName>
</protein>
<evidence type="ECO:0000313" key="7">
    <source>
        <dbReference type="Proteomes" id="UP000245884"/>
    </source>
</evidence>
<keyword evidence="3" id="KW-0143">Chaperone</keyword>
<dbReference type="InterPro" id="IPR032003">
    <property type="entry name" value="RAC_head"/>
</dbReference>
<dbReference type="PROSITE" id="PS00636">
    <property type="entry name" value="DNAJ_1"/>
    <property type="match status" value="1"/>
</dbReference>
<feature type="compositionally biased region" description="Acidic residues" evidence="4">
    <location>
        <begin position="74"/>
        <end position="88"/>
    </location>
</feature>
<evidence type="ECO:0000256" key="1">
    <source>
        <dbReference type="ARBA" id="ARBA00004496"/>
    </source>
</evidence>
<evidence type="ECO:0000256" key="4">
    <source>
        <dbReference type="SAM" id="MobiDB-lite"/>
    </source>
</evidence>
<feature type="region of interest" description="Disordered" evidence="4">
    <location>
        <begin position="253"/>
        <end position="281"/>
    </location>
</feature>
<accession>A0A316UY69</accession>
<dbReference type="Pfam" id="PF00226">
    <property type="entry name" value="DnaJ"/>
    <property type="match status" value="1"/>
</dbReference>
<dbReference type="PRINTS" id="PR00625">
    <property type="entry name" value="JDOMAIN"/>
</dbReference>
<dbReference type="RefSeq" id="XP_025364868.1">
    <property type="nucleotide sequence ID" value="XM_025507609.1"/>
</dbReference>
<gene>
    <name evidence="6" type="ORF">BDZ90DRAFT_247837</name>
</gene>
<feature type="region of interest" description="Disordered" evidence="4">
    <location>
        <begin position="297"/>
        <end position="377"/>
    </location>
</feature>
<dbReference type="Gene3D" id="1.10.287.110">
    <property type="entry name" value="DnaJ domain"/>
    <property type="match status" value="1"/>
</dbReference>
<name>A0A316UY69_9BASI</name>
<dbReference type="PANTHER" id="PTHR43999:SF1">
    <property type="entry name" value="DNAJ HOMOLOG SUBFAMILY C MEMBER 2"/>
    <property type="match status" value="1"/>
</dbReference>
<dbReference type="PANTHER" id="PTHR43999">
    <property type="entry name" value="DNAJ HOMOLOG SUBFAMILY C MEMBER 2"/>
    <property type="match status" value="1"/>
</dbReference>
<dbReference type="SMART" id="SM00271">
    <property type="entry name" value="DnaJ"/>
    <property type="match status" value="1"/>
</dbReference>
<feature type="compositionally biased region" description="Acidic residues" evidence="4">
    <location>
        <begin position="172"/>
        <end position="182"/>
    </location>
</feature>
<dbReference type="InterPro" id="IPR044634">
    <property type="entry name" value="Zuotin/DnaJC2"/>
</dbReference>
<evidence type="ECO:0000256" key="2">
    <source>
        <dbReference type="ARBA" id="ARBA00022490"/>
    </source>
</evidence>
<dbReference type="STRING" id="1569628.A0A316UY69"/>
<dbReference type="Gene3D" id="1.10.8.840">
    <property type="entry name" value="Ribosome-associated complex head domain"/>
    <property type="match status" value="1"/>
</dbReference>
<dbReference type="InterPro" id="IPR018253">
    <property type="entry name" value="DnaJ_domain_CS"/>
</dbReference>
<feature type="compositionally biased region" description="Basic and acidic residues" evidence="4">
    <location>
        <begin position="297"/>
        <end position="312"/>
    </location>
</feature>
<feature type="domain" description="J" evidence="5">
    <location>
        <begin position="103"/>
        <end position="174"/>
    </location>
</feature>
<dbReference type="GO" id="GO:0051083">
    <property type="term" value="P:'de novo' cotranslational protein folding"/>
    <property type="evidence" value="ECO:0007669"/>
    <property type="project" value="InterPro"/>
</dbReference>
<dbReference type="CDD" id="cd23953">
    <property type="entry name" value="zuotin_NTD"/>
    <property type="match status" value="1"/>
</dbReference>
<feature type="compositionally biased region" description="Basic and acidic residues" evidence="4">
    <location>
        <begin position="333"/>
        <end position="369"/>
    </location>
</feature>